<feature type="compositionally biased region" description="Acidic residues" evidence="13">
    <location>
        <begin position="65"/>
        <end position="75"/>
    </location>
</feature>
<evidence type="ECO:0000256" key="1">
    <source>
        <dbReference type="ARBA" id="ARBA00004572"/>
    </source>
</evidence>
<dbReference type="PANTHER" id="PTHR12504:SF0">
    <property type="entry name" value="MITOCHONDRIAL IMPORT RECEPTOR SUBUNIT TOM22 HOMOLOG"/>
    <property type="match status" value="1"/>
</dbReference>
<evidence type="ECO:0000256" key="7">
    <source>
        <dbReference type="ARBA" id="ARBA00022927"/>
    </source>
</evidence>
<organism evidence="18">
    <name type="scientific">Hymenolepis diminuta</name>
    <name type="common">Rat tapeworm</name>
    <dbReference type="NCBI Taxonomy" id="6216"/>
    <lineage>
        <taxon>Eukaryota</taxon>
        <taxon>Metazoa</taxon>
        <taxon>Spiralia</taxon>
        <taxon>Lophotrochozoa</taxon>
        <taxon>Platyhelminthes</taxon>
        <taxon>Cestoda</taxon>
        <taxon>Eucestoda</taxon>
        <taxon>Cyclophyllidea</taxon>
        <taxon>Hymenolepididae</taxon>
        <taxon>Hymenolepis</taxon>
    </lineage>
</organism>
<dbReference type="STRING" id="6216.A0A0R3STT5"/>
<keyword evidence="12" id="KW-0675">Receptor</keyword>
<feature type="region of interest" description="Disordered" evidence="13">
    <location>
        <begin position="1"/>
        <end position="75"/>
    </location>
</feature>
<dbReference type="PANTHER" id="PTHR12504">
    <property type="entry name" value="MITOCHONDRIAL IMPORT RECEPTOR SUBUNIT TOM22"/>
    <property type="match status" value="1"/>
</dbReference>
<gene>
    <name evidence="14" type="ORF">HDID_LOCUS8845</name>
    <name evidence="15" type="ORF">WMSIL1_LOCUS13381</name>
</gene>
<comment type="subcellular location">
    <subcellularLocation>
        <location evidence="1">Mitochondrion outer membrane</location>
        <topology evidence="1">Single-pass membrane protein</topology>
    </subcellularLocation>
</comment>
<evidence type="ECO:0000313" key="16">
    <source>
        <dbReference type="Proteomes" id="UP000274504"/>
    </source>
</evidence>
<evidence type="ECO:0000256" key="11">
    <source>
        <dbReference type="ARBA" id="ARBA00023136"/>
    </source>
</evidence>
<evidence type="ECO:0000256" key="6">
    <source>
        <dbReference type="ARBA" id="ARBA00022787"/>
    </source>
</evidence>
<dbReference type="Proteomes" id="UP000321570">
    <property type="component" value="Unassembled WGS sequence"/>
</dbReference>
<evidence type="ECO:0000256" key="9">
    <source>
        <dbReference type="ARBA" id="ARBA00023010"/>
    </source>
</evidence>
<reference evidence="14 16" key="2">
    <citation type="submission" date="2018-11" db="EMBL/GenBank/DDBJ databases">
        <authorList>
            <consortium name="Pathogen Informatics"/>
        </authorList>
    </citation>
    <scope>NUCLEOTIDE SEQUENCE [LARGE SCALE GENOMIC DNA]</scope>
</reference>
<keyword evidence="17" id="KW-1185">Reference proteome</keyword>
<feature type="compositionally biased region" description="Polar residues" evidence="13">
    <location>
        <begin position="46"/>
        <end position="55"/>
    </location>
</feature>
<evidence type="ECO:0000256" key="8">
    <source>
        <dbReference type="ARBA" id="ARBA00022989"/>
    </source>
</evidence>
<keyword evidence="7" id="KW-0653">Protein transport</keyword>
<evidence type="ECO:0000313" key="14">
    <source>
        <dbReference type="EMBL" id="VDL61163.1"/>
    </source>
</evidence>
<evidence type="ECO:0000256" key="13">
    <source>
        <dbReference type="SAM" id="MobiDB-lite"/>
    </source>
</evidence>
<sequence length="186" mass="20113">MCSDRLNEGFVRVDVSPDEDVPSSGRTASHFSPQLGGDGSSDAHDTSSTQIQSRLTFDEVTNQHDEDDDDDEIDPDFEDETIVERLIGLTEMFPDWFRNAVSATVSTSVNTVKKTYSFSCGAAWFLASTATVCLLPVMLEIERAQMEEQEATEHRSMMLGPGGVGGTPGVAGFQANMPILSPVSAN</sequence>
<evidence type="ECO:0000256" key="10">
    <source>
        <dbReference type="ARBA" id="ARBA00023128"/>
    </source>
</evidence>
<keyword evidence="9" id="KW-0811">Translocation</keyword>
<evidence type="ECO:0000313" key="17">
    <source>
        <dbReference type="Proteomes" id="UP000321570"/>
    </source>
</evidence>
<dbReference type="CDD" id="cd22884">
    <property type="entry name" value="TOM22"/>
    <property type="match status" value="1"/>
</dbReference>
<name>A0A0R3STT5_HYMDI</name>
<dbReference type="Pfam" id="PF04281">
    <property type="entry name" value="Tom22"/>
    <property type="match status" value="1"/>
</dbReference>
<evidence type="ECO:0000256" key="4">
    <source>
        <dbReference type="ARBA" id="ARBA00022448"/>
    </source>
</evidence>
<dbReference type="InterPro" id="IPR005683">
    <property type="entry name" value="Tom22"/>
</dbReference>
<reference evidence="15 17" key="3">
    <citation type="submission" date="2019-07" db="EMBL/GenBank/DDBJ databases">
        <authorList>
            <person name="Jastrzebski P J."/>
            <person name="Paukszto L."/>
            <person name="Jastrzebski P J."/>
        </authorList>
    </citation>
    <scope>NUCLEOTIDE SEQUENCE [LARGE SCALE GENOMIC DNA]</scope>
    <source>
        <strain evidence="15 17">WMS-il1</strain>
    </source>
</reference>
<keyword evidence="4" id="KW-0813">Transport</keyword>
<evidence type="ECO:0000313" key="18">
    <source>
        <dbReference type="WBParaSite" id="HDID_0000884701-mRNA-1"/>
    </source>
</evidence>
<dbReference type="EMBL" id="CABIJS010000695">
    <property type="protein sequence ID" value="VUZ55567.1"/>
    <property type="molecule type" value="Genomic_DNA"/>
</dbReference>
<dbReference type="OrthoDB" id="10016939at2759"/>
<dbReference type="AlphaFoldDB" id="A0A0R3STT5"/>
<keyword evidence="10" id="KW-0496">Mitochondrion</keyword>
<dbReference type="GO" id="GO:0006886">
    <property type="term" value="P:intracellular protein transport"/>
    <property type="evidence" value="ECO:0007669"/>
    <property type="project" value="InterPro"/>
</dbReference>
<keyword evidence="8" id="KW-1133">Transmembrane helix</keyword>
<reference evidence="18" key="1">
    <citation type="submission" date="2017-02" db="UniProtKB">
        <authorList>
            <consortium name="WormBaseParasite"/>
        </authorList>
    </citation>
    <scope>IDENTIFICATION</scope>
</reference>
<keyword evidence="5" id="KW-0812">Transmembrane</keyword>
<comment type="similarity">
    <text evidence="2">Belongs to the Tom22 family.</text>
</comment>
<evidence type="ECO:0000256" key="5">
    <source>
        <dbReference type="ARBA" id="ARBA00022692"/>
    </source>
</evidence>
<dbReference type="WBParaSite" id="HDID_0000884701-mRNA-1">
    <property type="protein sequence ID" value="HDID_0000884701-mRNA-1"/>
    <property type="gene ID" value="HDID_0000884701"/>
</dbReference>
<evidence type="ECO:0000256" key="3">
    <source>
        <dbReference type="ARBA" id="ARBA00016229"/>
    </source>
</evidence>
<evidence type="ECO:0000313" key="15">
    <source>
        <dbReference type="EMBL" id="VUZ55567.1"/>
    </source>
</evidence>
<keyword evidence="6" id="KW-1000">Mitochondrion outer membrane</keyword>
<evidence type="ECO:0000256" key="2">
    <source>
        <dbReference type="ARBA" id="ARBA00009874"/>
    </source>
</evidence>
<keyword evidence="11" id="KW-0472">Membrane</keyword>
<accession>A0A0R3STT5</accession>
<dbReference type="EMBL" id="UYSG01011154">
    <property type="protein sequence ID" value="VDL61163.1"/>
    <property type="molecule type" value="Genomic_DNA"/>
</dbReference>
<dbReference type="GO" id="GO:0005741">
    <property type="term" value="C:mitochondrial outer membrane"/>
    <property type="evidence" value="ECO:0007669"/>
    <property type="project" value="UniProtKB-SubCell"/>
</dbReference>
<proteinExistence type="inferred from homology"/>
<protein>
    <recommendedName>
        <fullName evidence="3">Mitochondrial import receptor subunit TOM22 homolog</fullName>
    </recommendedName>
</protein>
<evidence type="ECO:0000256" key="12">
    <source>
        <dbReference type="ARBA" id="ARBA00023170"/>
    </source>
</evidence>
<dbReference type="Proteomes" id="UP000274504">
    <property type="component" value="Unassembled WGS sequence"/>
</dbReference>